<comment type="caution">
    <text evidence="6">The sequence shown here is derived from an EMBL/GenBank/DDBJ whole genome shotgun (WGS) entry which is preliminary data.</text>
</comment>
<evidence type="ECO:0000313" key="7">
    <source>
        <dbReference type="Proteomes" id="UP000247978"/>
    </source>
</evidence>
<dbReference type="PROSITE" id="PS50931">
    <property type="entry name" value="HTH_LYSR"/>
    <property type="match status" value="1"/>
</dbReference>
<feature type="domain" description="HTH lysR-type" evidence="5">
    <location>
        <begin position="1"/>
        <end position="58"/>
    </location>
</feature>
<gene>
    <name evidence="6" type="ORF">DFR56_1124</name>
</gene>
<proteinExistence type="inferred from homology"/>
<accession>A0A2V3VT23</accession>
<dbReference type="InterPro" id="IPR036390">
    <property type="entry name" value="WH_DNA-bd_sf"/>
</dbReference>
<evidence type="ECO:0000256" key="1">
    <source>
        <dbReference type="ARBA" id="ARBA00009437"/>
    </source>
</evidence>
<dbReference type="Pfam" id="PF03466">
    <property type="entry name" value="LysR_substrate"/>
    <property type="match status" value="1"/>
</dbReference>
<dbReference type="PANTHER" id="PTHR30126">
    <property type="entry name" value="HTH-TYPE TRANSCRIPTIONAL REGULATOR"/>
    <property type="match status" value="1"/>
</dbReference>
<dbReference type="Proteomes" id="UP000247978">
    <property type="component" value="Unassembled WGS sequence"/>
</dbReference>
<dbReference type="InterPro" id="IPR000847">
    <property type="entry name" value="LysR_HTH_N"/>
</dbReference>
<dbReference type="PANTHER" id="PTHR30126:SF40">
    <property type="entry name" value="HTH-TYPE TRANSCRIPTIONAL REGULATOR GLTR"/>
    <property type="match status" value="1"/>
</dbReference>
<dbReference type="Pfam" id="PF00126">
    <property type="entry name" value="HTH_1"/>
    <property type="match status" value="1"/>
</dbReference>
<evidence type="ECO:0000256" key="2">
    <source>
        <dbReference type="ARBA" id="ARBA00023015"/>
    </source>
</evidence>
<dbReference type="Gene3D" id="3.40.190.290">
    <property type="match status" value="1"/>
</dbReference>
<dbReference type="Gene3D" id="1.10.10.10">
    <property type="entry name" value="Winged helix-like DNA-binding domain superfamily/Winged helix DNA-binding domain"/>
    <property type="match status" value="1"/>
</dbReference>
<dbReference type="InterPro" id="IPR036388">
    <property type="entry name" value="WH-like_DNA-bd_sf"/>
</dbReference>
<protein>
    <submittedName>
        <fullName evidence="6">LysR family transcriptional regulator</fullName>
    </submittedName>
</protein>
<keyword evidence="2" id="KW-0805">Transcription regulation</keyword>
<dbReference type="EMBL" id="QJJQ01000012">
    <property type="protein sequence ID" value="PXW85027.1"/>
    <property type="molecule type" value="Genomic_DNA"/>
</dbReference>
<dbReference type="FunFam" id="1.10.10.10:FF:000001">
    <property type="entry name" value="LysR family transcriptional regulator"/>
    <property type="match status" value="1"/>
</dbReference>
<keyword evidence="4" id="KW-0804">Transcription</keyword>
<evidence type="ECO:0000256" key="3">
    <source>
        <dbReference type="ARBA" id="ARBA00023125"/>
    </source>
</evidence>
<reference evidence="6 7" key="1">
    <citation type="submission" date="2018-05" db="EMBL/GenBank/DDBJ databases">
        <title>Genomic Encyclopedia of Type Strains, Phase IV (KMG-IV): sequencing the most valuable type-strain genomes for metagenomic binning, comparative biology and taxonomic classification.</title>
        <authorList>
            <person name="Goeker M."/>
        </authorList>
    </citation>
    <scope>NUCLEOTIDE SEQUENCE [LARGE SCALE GENOMIC DNA]</scope>
    <source>
        <strain evidence="6 7">DSM 28556</strain>
    </source>
</reference>
<keyword evidence="3" id="KW-0238">DNA-binding</keyword>
<dbReference type="RefSeq" id="WP_110396299.1">
    <property type="nucleotide sequence ID" value="NZ_JADIJL010000021.1"/>
</dbReference>
<dbReference type="GO" id="GO:0003700">
    <property type="term" value="F:DNA-binding transcription factor activity"/>
    <property type="evidence" value="ECO:0007669"/>
    <property type="project" value="InterPro"/>
</dbReference>
<dbReference type="OrthoDB" id="8479357at2"/>
<dbReference type="PRINTS" id="PR00039">
    <property type="entry name" value="HTHLYSR"/>
</dbReference>
<dbReference type="SUPFAM" id="SSF53850">
    <property type="entry name" value="Periplasmic binding protein-like II"/>
    <property type="match status" value="1"/>
</dbReference>
<dbReference type="SUPFAM" id="SSF46785">
    <property type="entry name" value="Winged helix' DNA-binding domain"/>
    <property type="match status" value="1"/>
</dbReference>
<dbReference type="GO" id="GO:0000976">
    <property type="term" value="F:transcription cis-regulatory region binding"/>
    <property type="evidence" value="ECO:0007669"/>
    <property type="project" value="TreeGrafter"/>
</dbReference>
<name>A0A2V3VT23_9BACI</name>
<dbReference type="AlphaFoldDB" id="A0A2V3VT23"/>
<evidence type="ECO:0000259" key="5">
    <source>
        <dbReference type="PROSITE" id="PS50931"/>
    </source>
</evidence>
<sequence>MNIRDLVIFQTVANYGSINKAAKELSYVQSNVTSRIQKLEQDLNVQLFHRHQRGITLTNEGNALLPYVQKIISLTDKMKMISADNNSPSGKLDIASVETVIKLPLILSAYIKKYKQVDLTLSTGVTVELKEKVLNYKLDGAFVTKGKITNDPNLMEIDVFHEKLVLIASNETKSLEEIIELPILRFSDGCGYRAKLNEWLYDETITPSKVMELGTLETTLGSVISGLGIAYVPYSAVETYATQNLIRCYELPEKYSHITTIFIYRKSDYVTPALQKFIETIEETKTLYKKG</sequence>
<evidence type="ECO:0000313" key="6">
    <source>
        <dbReference type="EMBL" id="PXW85027.1"/>
    </source>
</evidence>
<keyword evidence="7" id="KW-1185">Reference proteome</keyword>
<dbReference type="InterPro" id="IPR005119">
    <property type="entry name" value="LysR_subst-bd"/>
</dbReference>
<evidence type="ECO:0000256" key="4">
    <source>
        <dbReference type="ARBA" id="ARBA00023163"/>
    </source>
</evidence>
<organism evidence="6 7">
    <name type="scientific">Pseudogracilibacillus auburnensis</name>
    <dbReference type="NCBI Taxonomy" id="1494959"/>
    <lineage>
        <taxon>Bacteria</taxon>
        <taxon>Bacillati</taxon>
        <taxon>Bacillota</taxon>
        <taxon>Bacilli</taxon>
        <taxon>Bacillales</taxon>
        <taxon>Bacillaceae</taxon>
        <taxon>Pseudogracilibacillus</taxon>
    </lineage>
</organism>
<comment type="similarity">
    <text evidence="1">Belongs to the LysR transcriptional regulatory family.</text>
</comment>